<evidence type="ECO:0000313" key="1">
    <source>
        <dbReference type="EMBL" id="TFK20336.1"/>
    </source>
</evidence>
<proteinExistence type="predicted"/>
<organism evidence="1 2">
    <name type="scientific">Coprinopsis marcescibilis</name>
    <name type="common">Agaric fungus</name>
    <name type="synonym">Psathyrella marcescibilis</name>
    <dbReference type="NCBI Taxonomy" id="230819"/>
    <lineage>
        <taxon>Eukaryota</taxon>
        <taxon>Fungi</taxon>
        <taxon>Dikarya</taxon>
        <taxon>Basidiomycota</taxon>
        <taxon>Agaricomycotina</taxon>
        <taxon>Agaricomycetes</taxon>
        <taxon>Agaricomycetidae</taxon>
        <taxon>Agaricales</taxon>
        <taxon>Agaricineae</taxon>
        <taxon>Psathyrellaceae</taxon>
        <taxon>Coprinopsis</taxon>
    </lineage>
</organism>
<evidence type="ECO:0000313" key="2">
    <source>
        <dbReference type="Proteomes" id="UP000307440"/>
    </source>
</evidence>
<dbReference type="AlphaFoldDB" id="A0A5C3KJI4"/>
<reference evidence="1 2" key="1">
    <citation type="journal article" date="2019" name="Nat. Ecol. Evol.">
        <title>Megaphylogeny resolves global patterns of mushroom evolution.</title>
        <authorList>
            <person name="Varga T."/>
            <person name="Krizsan K."/>
            <person name="Foldi C."/>
            <person name="Dima B."/>
            <person name="Sanchez-Garcia M."/>
            <person name="Sanchez-Ramirez S."/>
            <person name="Szollosi G.J."/>
            <person name="Szarkandi J.G."/>
            <person name="Papp V."/>
            <person name="Albert L."/>
            <person name="Andreopoulos W."/>
            <person name="Angelini C."/>
            <person name="Antonin V."/>
            <person name="Barry K.W."/>
            <person name="Bougher N.L."/>
            <person name="Buchanan P."/>
            <person name="Buyck B."/>
            <person name="Bense V."/>
            <person name="Catcheside P."/>
            <person name="Chovatia M."/>
            <person name="Cooper J."/>
            <person name="Damon W."/>
            <person name="Desjardin D."/>
            <person name="Finy P."/>
            <person name="Geml J."/>
            <person name="Haridas S."/>
            <person name="Hughes K."/>
            <person name="Justo A."/>
            <person name="Karasinski D."/>
            <person name="Kautmanova I."/>
            <person name="Kiss B."/>
            <person name="Kocsube S."/>
            <person name="Kotiranta H."/>
            <person name="LaButti K.M."/>
            <person name="Lechner B.E."/>
            <person name="Liimatainen K."/>
            <person name="Lipzen A."/>
            <person name="Lukacs Z."/>
            <person name="Mihaltcheva S."/>
            <person name="Morgado L.N."/>
            <person name="Niskanen T."/>
            <person name="Noordeloos M.E."/>
            <person name="Ohm R.A."/>
            <person name="Ortiz-Santana B."/>
            <person name="Ovrebo C."/>
            <person name="Racz N."/>
            <person name="Riley R."/>
            <person name="Savchenko A."/>
            <person name="Shiryaev A."/>
            <person name="Soop K."/>
            <person name="Spirin V."/>
            <person name="Szebenyi C."/>
            <person name="Tomsovsky M."/>
            <person name="Tulloss R.E."/>
            <person name="Uehling J."/>
            <person name="Grigoriev I.V."/>
            <person name="Vagvolgyi C."/>
            <person name="Papp T."/>
            <person name="Martin F.M."/>
            <person name="Miettinen O."/>
            <person name="Hibbett D.S."/>
            <person name="Nagy L.G."/>
        </authorList>
    </citation>
    <scope>NUCLEOTIDE SEQUENCE [LARGE SCALE GENOMIC DNA]</scope>
    <source>
        <strain evidence="1 2">CBS 121175</strain>
    </source>
</reference>
<dbReference type="Proteomes" id="UP000307440">
    <property type="component" value="Unassembled WGS sequence"/>
</dbReference>
<evidence type="ECO:0008006" key="3">
    <source>
        <dbReference type="Google" id="ProtNLM"/>
    </source>
</evidence>
<gene>
    <name evidence="1" type="ORF">FA15DRAFT_708205</name>
</gene>
<sequence>MSDPTATTPAVPAAPKMTATPQQLVFADQDLLPIILSILDLDLGRQPSWFLNIALVSSVFKDAALDEDWMRISMVPSYVQSSALKQIIDLLTANRVEEIILLGDTRVFSQSFALSAHLIAMLAKRFKGGPFLPNLRSVFIQSLDATASALYPIMVPSLLETVDFHGTSLSSLFQVSYAYRSLIPNLPLDAPNLKNLVLDGGAGTISSQLSLAFLSELKCLESLAILSPGTNLSNDAIIKIGQALPCLETLTLNIGTPLAISCEAGLFNPCLFRSVPNAKALFPALETLHLKVTRTGSAVFPPWFGHCSTCPPSLVGCLKTLTVQLLPQLIGNKDNIAFNALPTQFARLADCVSGIPGLEILEITESPPRGVGIAFADVLALVRVQTLQQLTINVLKLHASSNTEEPQTWLHQLIDAAYGKPGRPTLSTLTLPPSSTSPVGLRCLKYVALHARGIENLTVPIDSSLDSFTRTDFKVPGFIPTSTLRHLTIGDTRATKSFTLMEHRNIAHFIDRIFPNLETMKLYRGGHGVGDEHVENWAFIEQTRKDLKLTSQIFRPPQV</sequence>
<dbReference type="OrthoDB" id="3061004at2759"/>
<dbReference type="SUPFAM" id="SSF52047">
    <property type="entry name" value="RNI-like"/>
    <property type="match status" value="1"/>
</dbReference>
<keyword evidence="2" id="KW-1185">Reference proteome</keyword>
<accession>A0A5C3KJI4</accession>
<name>A0A5C3KJI4_COPMA</name>
<dbReference type="InterPro" id="IPR032675">
    <property type="entry name" value="LRR_dom_sf"/>
</dbReference>
<dbReference type="Gene3D" id="3.80.10.10">
    <property type="entry name" value="Ribonuclease Inhibitor"/>
    <property type="match status" value="1"/>
</dbReference>
<protein>
    <recommendedName>
        <fullName evidence="3">F-box domain-containing protein</fullName>
    </recommendedName>
</protein>
<dbReference type="EMBL" id="ML210304">
    <property type="protein sequence ID" value="TFK20336.1"/>
    <property type="molecule type" value="Genomic_DNA"/>
</dbReference>